<name>A0AAV0W5T5_9HEMI</name>
<keyword evidence="2" id="KW-1185">Reference proteome</keyword>
<organism evidence="1 2">
    <name type="scientific">Macrosiphum euphorbiae</name>
    <name type="common">potato aphid</name>
    <dbReference type="NCBI Taxonomy" id="13131"/>
    <lineage>
        <taxon>Eukaryota</taxon>
        <taxon>Metazoa</taxon>
        <taxon>Ecdysozoa</taxon>
        <taxon>Arthropoda</taxon>
        <taxon>Hexapoda</taxon>
        <taxon>Insecta</taxon>
        <taxon>Pterygota</taxon>
        <taxon>Neoptera</taxon>
        <taxon>Paraneoptera</taxon>
        <taxon>Hemiptera</taxon>
        <taxon>Sternorrhyncha</taxon>
        <taxon>Aphidomorpha</taxon>
        <taxon>Aphidoidea</taxon>
        <taxon>Aphididae</taxon>
        <taxon>Macrosiphini</taxon>
        <taxon>Macrosiphum</taxon>
    </lineage>
</organism>
<sequence>MNEVDKIDAKMEIYGTLKKYINTSSQSQINSNNYCSTSSSSYYQSPSPASLEWMASDSRTSSINYTYMDTMQSQSFQNN</sequence>
<dbReference type="EMBL" id="CARXXK010000001">
    <property type="protein sequence ID" value="CAI6351148.1"/>
    <property type="molecule type" value="Genomic_DNA"/>
</dbReference>
<reference evidence="1 2" key="1">
    <citation type="submission" date="2023-01" db="EMBL/GenBank/DDBJ databases">
        <authorList>
            <person name="Whitehead M."/>
        </authorList>
    </citation>
    <scope>NUCLEOTIDE SEQUENCE [LARGE SCALE GENOMIC DNA]</scope>
</reference>
<gene>
    <name evidence="1" type="ORF">MEUPH1_LOCUS7524</name>
</gene>
<dbReference type="AlphaFoldDB" id="A0AAV0W5T5"/>
<dbReference type="Proteomes" id="UP001160148">
    <property type="component" value="Unassembled WGS sequence"/>
</dbReference>
<proteinExistence type="predicted"/>
<protein>
    <submittedName>
        <fullName evidence="1">Uncharacterized protein</fullName>
    </submittedName>
</protein>
<comment type="caution">
    <text evidence="1">The sequence shown here is derived from an EMBL/GenBank/DDBJ whole genome shotgun (WGS) entry which is preliminary data.</text>
</comment>
<evidence type="ECO:0000313" key="1">
    <source>
        <dbReference type="EMBL" id="CAI6351148.1"/>
    </source>
</evidence>
<accession>A0AAV0W5T5</accession>
<evidence type="ECO:0000313" key="2">
    <source>
        <dbReference type="Proteomes" id="UP001160148"/>
    </source>
</evidence>